<proteinExistence type="predicted"/>
<reference evidence="2 3" key="1">
    <citation type="submission" date="2015-03" db="EMBL/GenBank/DDBJ databases">
        <title>Draft genome of the nematode, Opisthorchis viverrini.</title>
        <authorList>
            <person name="Mitreva M."/>
        </authorList>
    </citation>
    <scope>NUCLEOTIDE SEQUENCE [LARGE SCALE GENOMIC DNA]</scope>
    <source>
        <strain evidence="2">Khon Kaen</strain>
    </source>
</reference>
<keyword evidence="3" id="KW-1185">Reference proteome</keyword>
<dbReference type="Proteomes" id="UP000243686">
    <property type="component" value="Unassembled WGS sequence"/>
</dbReference>
<evidence type="ECO:0000313" key="2">
    <source>
        <dbReference type="EMBL" id="OON22238.1"/>
    </source>
</evidence>
<keyword evidence="1" id="KW-0732">Signal</keyword>
<evidence type="ECO:0000256" key="1">
    <source>
        <dbReference type="SAM" id="SignalP"/>
    </source>
</evidence>
<sequence>MNPPLSFAFVSALLSCIANADHSDVECFTKMVQHVTQCAVEGLLNTDCGYKNCDHAQEGKPQLDYTDVTTDRQPCRLTWCTVDELQTYQLVPQGNFFRTCYQRFQYKPHLRVRALSKQTLLRRYLRFKP</sequence>
<name>A0A1S8X6B7_OPIVI</name>
<dbReference type="EMBL" id="KV891839">
    <property type="protein sequence ID" value="OON22238.1"/>
    <property type="molecule type" value="Genomic_DNA"/>
</dbReference>
<accession>A0A1S8X6B7</accession>
<dbReference type="AlphaFoldDB" id="A0A1S8X6B7"/>
<protein>
    <submittedName>
        <fullName evidence="2">Uncharacterized protein</fullName>
    </submittedName>
</protein>
<gene>
    <name evidence="2" type="ORF">X801_01861</name>
</gene>
<organism evidence="2 3">
    <name type="scientific">Opisthorchis viverrini</name>
    <name type="common">Southeast Asian liver fluke</name>
    <dbReference type="NCBI Taxonomy" id="6198"/>
    <lineage>
        <taxon>Eukaryota</taxon>
        <taxon>Metazoa</taxon>
        <taxon>Spiralia</taxon>
        <taxon>Lophotrochozoa</taxon>
        <taxon>Platyhelminthes</taxon>
        <taxon>Trematoda</taxon>
        <taxon>Digenea</taxon>
        <taxon>Opisthorchiida</taxon>
        <taxon>Opisthorchiata</taxon>
        <taxon>Opisthorchiidae</taxon>
        <taxon>Opisthorchis</taxon>
    </lineage>
</organism>
<evidence type="ECO:0000313" key="3">
    <source>
        <dbReference type="Proteomes" id="UP000243686"/>
    </source>
</evidence>
<feature type="chain" id="PRO_5012774810" evidence="1">
    <location>
        <begin position="21"/>
        <end position="129"/>
    </location>
</feature>
<feature type="signal peptide" evidence="1">
    <location>
        <begin position="1"/>
        <end position="20"/>
    </location>
</feature>